<feature type="region of interest" description="Disordered" evidence="1">
    <location>
        <begin position="109"/>
        <end position="136"/>
    </location>
</feature>
<accession>A0A0R3PY32</accession>
<gene>
    <name evidence="2" type="ORF">ACOC_LOCUS11282</name>
</gene>
<reference evidence="4" key="1">
    <citation type="submission" date="2017-02" db="UniProtKB">
        <authorList>
            <consortium name="WormBaseParasite"/>
        </authorList>
    </citation>
    <scope>IDENTIFICATION</scope>
</reference>
<dbReference type="AlphaFoldDB" id="A0A0R3PY32"/>
<sequence length="136" mass="15585">MQSNARLLWKDWTKYKYRFDVFLFDIDLVRRRRSTGVGRFGLDWVVCSCWPASMPNASITPKTKRNGARPDVMDRLLSAFESARLRTIAVGPPLRGEALVAAICNSCPQPRRPRDRRIAAVPTVGHRHRRTEPPLN</sequence>
<proteinExistence type="predicted"/>
<evidence type="ECO:0000256" key="1">
    <source>
        <dbReference type="SAM" id="MobiDB-lite"/>
    </source>
</evidence>
<organism evidence="4">
    <name type="scientific">Angiostrongylus costaricensis</name>
    <name type="common">Nematode worm</name>
    <dbReference type="NCBI Taxonomy" id="334426"/>
    <lineage>
        <taxon>Eukaryota</taxon>
        <taxon>Metazoa</taxon>
        <taxon>Ecdysozoa</taxon>
        <taxon>Nematoda</taxon>
        <taxon>Chromadorea</taxon>
        <taxon>Rhabditida</taxon>
        <taxon>Rhabditina</taxon>
        <taxon>Rhabditomorpha</taxon>
        <taxon>Strongyloidea</taxon>
        <taxon>Metastrongylidae</taxon>
        <taxon>Angiostrongylus</taxon>
    </lineage>
</organism>
<dbReference type="EMBL" id="UYYA01004655">
    <property type="protein sequence ID" value="VDM62867.1"/>
    <property type="molecule type" value="Genomic_DNA"/>
</dbReference>
<keyword evidence="3" id="KW-1185">Reference proteome</keyword>
<dbReference type="WBParaSite" id="ACOC_0001128101-mRNA-1">
    <property type="protein sequence ID" value="ACOC_0001128101-mRNA-1"/>
    <property type="gene ID" value="ACOC_0001128101"/>
</dbReference>
<evidence type="ECO:0000313" key="2">
    <source>
        <dbReference type="EMBL" id="VDM62867.1"/>
    </source>
</evidence>
<reference evidence="2 3" key="2">
    <citation type="submission" date="2018-11" db="EMBL/GenBank/DDBJ databases">
        <authorList>
            <consortium name="Pathogen Informatics"/>
        </authorList>
    </citation>
    <scope>NUCLEOTIDE SEQUENCE [LARGE SCALE GENOMIC DNA]</scope>
    <source>
        <strain evidence="2 3">Costa Rica</strain>
    </source>
</reference>
<name>A0A0R3PY32_ANGCS</name>
<dbReference type="Proteomes" id="UP000267027">
    <property type="component" value="Unassembled WGS sequence"/>
</dbReference>
<evidence type="ECO:0000313" key="4">
    <source>
        <dbReference type="WBParaSite" id="ACOC_0001128101-mRNA-1"/>
    </source>
</evidence>
<protein>
    <submittedName>
        <fullName evidence="4">Transposase</fullName>
    </submittedName>
</protein>
<evidence type="ECO:0000313" key="3">
    <source>
        <dbReference type="Proteomes" id="UP000267027"/>
    </source>
</evidence>